<evidence type="ECO:0000259" key="1">
    <source>
        <dbReference type="Pfam" id="PF22711"/>
    </source>
</evidence>
<evidence type="ECO:0000313" key="3">
    <source>
        <dbReference type="Proteomes" id="UP000002945"/>
    </source>
</evidence>
<keyword evidence="3" id="KW-1185">Reference proteome</keyword>
<feature type="domain" description="Short NACHT-associated C-terminal" evidence="1">
    <location>
        <begin position="139"/>
        <end position="335"/>
    </location>
</feature>
<dbReference type="InterPro" id="IPR055036">
    <property type="entry name" value="SNaCT5"/>
</dbReference>
<sequence length="347" mass="41179">MFEAHDLSKEGYLKREKYSKLHIDDFERVLRYLGFFTSKANKIEYDKNSIIQFIEQAKKQTTDLEFKASDYLKDLLNTVPLFKKEGNNYKWAHKSLQDYFAAKFIWIDAKESRIDILKKIFHDEGNQRFFNVLLLYSELDRKGFEHTILKWLLIEFKNFSNNKYEDFKKENALIKNRITLHFAVEECIILTSTKNEYKKYESNETSLSNIYNRLTEKFSLDGDSDSLSYSLSTESNMICFVLKNYFKPYKTIIDLLSTLYSNLIDSEYIAENVGHLENLKENFKYELNDNVENELNTTENFTVTNTLMEVLSLTLDVNRLNYGRALAKLKQLEKNNSEKEKNELLDW</sequence>
<organism evidence="2 3">
    <name type="scientific">Kordia algicida OT-1</name>
    <dbReference type="NCBI Taxonomy" id="391587"/>
    <lineage>
        <taxon>Bacteria</taxon>
        <taxon>Pseudomonadati</taxon>
        <taxon>Bacteroidota</taxon>
        <taxon>Flavobacteriia</taxon>
        <taxon>Flavobacteriales</taxon>
        <taxon>Flavobacteriaceae</taxon>
        <taxon>Kordia</taxon>
    </lineage>
</organism>
<protein>
    <recommendedName>
        <fullName evidence="1">Short NACHT-associated C-terminal domain-containing protein</fullName>
    </recommendedName>
</protein>
<accession>A9DKK6</accession>
<proteinExistence type="predicted"/>
<dbReference type="OrthoDB" id="1488560at2"/>
<dbReference type="EMBL" id="ABIB01000001">
    <property type="protein sequence ID" value="EDP98345.1"/>
    <property type="molecule type" value="Genomic_DNA"/>
</dbReference>
<evidence type="ECO:0000313" key="2">
    <source>
        <dbReference type="EMBL" id="EDP98345.1"/>
    </source>
</evidence>
<dbReference type="Proteomes" id="UP000002945">
    <property type="component" value="Unassembled WGS sequence"/>
</dbReference>
<comment type="caution">
    <text evidence="2">The sequence shown here is derived from an EMBL/GenBank/DDBJ whole genome shotgun (WGS) entry which is preliminary data.</text>
</comment>
<dbReference type="AlphaFoldDB" id="A9DKK6"/>
<dbReference type="Pfam" id="PF22711">
    <property type="entry name" value="SNaCT5"/>
    <property type="match status" value="1"/>
</dbReference>
<dbReference type="HOGENOM" id="CLU_798726_0_0_10"/>
<gene>
    <name evidence="2" type="ORF">KAOT1_14047</name>
</gene>
<reference evidence="2 3" key="1">
    <citation type="journal article" date="2011" name="J. Bacteriol.">
        <title>Genome sequence of the algicidal bacterium Kordia algicida OT-1.</title>
        <authorList>
            <person name="Lee H.S."/>
            <person name="Kang S.G."/>
            <person name="Kwon K.K."/>
            <person name="Lee J.H."/>
            <person name="Kim S.J."/>
        </authorList>
    </citation>
    <scope>NUCLEOTIDE SEQUENCE [LARGE SCALE GENOMIC DNA]</scope>
    <source>
        <strain evidence="2 3">OT-1</strain>
    </source>
</reference>
<name>A9DKK6_9FLAO</name>
<dbReference type="eggNOG" id="COG5635">
    <property type="taxonomic scope" value="Bacteria"/>
</dbReference>
<dbReference type="RefSeq" id="WP_007095358.1">
    <property type="nucleotide sequence ID" value="NZ_CP142125.1"/>
</dbReference>